<dbReference type="EC" id="2.7.13.3" evidence="2"/>
<dbReference type="PROSITE" id="PS50109">
    <property type="entry name" value="HIS_KIN"/>
    <property type="match status" value="1"/>
</dbReference>
<feature type="transmembrane region" description="Helical" evidence="9">
    <location>
        <begin position="173"/>
        <end position="195"/>
    </location>
</feature>
<feature type="domain" description="PAS" evidence="11">
    <location>
        <begin position="262"/>
        <end position="325"/>
    </location>
</feature>
<dbReference type="InterPro" id="IPR036097">
    <property type="entry name" value="HisK_dim/P_sf"/>
</dbReference>
<dbReference type="InterPro" id="IPR003661">
    <property type="entry name" value="HisK_dim/P_dom"/>
</dbReference>
<keyword evidence="9" id="KW-0472">Membrane</keyword>
<sequence>MLTDFFIRNLYFGFFIYGLAFLILGITIFIQLRTTEKSEYKLLNILWLLAFFGITHGIFEFIQMFTAVKEELIFLKILGPTFLIISYLFLFLFGYQLINISRRKKLSIWFPSIIVILFFLLLIYLGGKSFWNNNVLLDILVRYFLGFPGGILIAIGFLLYYQSESEKLRSIRVKKYFICAALLFGVYGVLGGLIVPRDSFFPASAVNYTSFISRFGIPVLIFRAMTAMGIALSLWYIMNIFNIEEAAGRKRAKEKIRNQAALLDKANDAIIVRDLEHRIIYWNKSAARLYGFTKDEAIGKNTALLLYKEESPALIQARKVVIEKGEWTGELRQRTKEGKEIIVESHWTLVCDSDGKPNSILLINTDVTEKKKLLSDIEERKRAEEALRIFAVALEEAPDGVQIVDLDGYVIYSNKAVEKIYGFSPKEFKGKHLNEMNSDPEFAGEVIIPGIKERGCWVGELMVKHKDGRELPILLTTSMIKDRKGEPMAFVGIIRDITYLKEKENLQKQLLQAEKLATIGELAAGTAHQINNPLGNISLYAQMLLKNTKDDDTKAKLTIIDDEVNKAASIVKGLLDFARQSEPKLSRIDINKEIEKVLSILNPQLNDIKVTTDLVPLPPILADSGQIQQVIMNLLRNSIQSIEKNGEIMIRTTSKQDHIEISISDNGCGIPEENLDKIFDPFFTTKEQGKGTGLGLSVCYGIIKRHNGSIEVKSETGNGTMFTVKLPV</sequence>
<feature type="transmembrane region" description="Helical" evidence="9">
    <location>
        <begin position="215"/>
        <end position="241"/>
    </location>
</feature>
<dbReference type="InterPro" id="IPR001610">
    <property type="entry name" value="PAC"/>
</dbReference>
<dbReference type="InterPro" id="IPR003594">
    <property type="entry name" value="HATPase_dom"/>
</dbReference>
<evidence type="ECO:0000256" key="7">
    <source>
        <dbReference type="ARBA" id="ARBA00022840"/>
    </source>
</evidence>
<accession>A0A284VM19</accession>
<dbReference type="EMBL" id="FZMP01000083">
    <property type="protein sequence ID" value="SNQ60253.1"/>
    <property type="molecule type" value="Genomic_DNA"/>
</dbReference>
<dbReference type="Pfam" id="PF00512">
    <property type="entry name" value="HisKA"/>
    <property type="match status" value="1"/>
</dbReference>
<dbReference type="InterPro" id="IPR000014">
    <property type="entry name" value="PAS"/>
</dbReference>
<feature type="transmembrane region" description="Helical" evidence="9">
    <location>
        <begin position="12"/>
        <end position="30"/>
    </location>
</feature>
<organism evidence="13 14">
    <name type="scientific">Candidatus Methanoperedens nitratireducens</name>
    <dbReference type="NCBI Taxonomy" id="1392998"/>
    <lineage>
        <taxon>Archaea</taxon>
        <taxon>Methanobacteriati</taxon>
        <taxon>Methanobacteriota</taxon>
        <taxon>Stenosarchaea group</taxon>
        <taxon>Methanomicrobia</taxon>
        <taxon>Methanosarcinales</taxon>
        <taxon>ANME-2 cluster</taxon>
        <taxon>Candidatus Methanoperedentaceae</taxon>
        <taxon>Candidatus Methanoperedens</taxon>
    </lineage>
</organism>
<dbReference type="SMART" id="SM00387">
    <property type="entry name" value="HATPase_c"/>
    <property type="match status" value="1"/>
</dbReference>
<feature type="transmembrane region" description="Helical" evidence="9">
    <location>
        <begin position="106"/>
        <end position="127"/>
    </location>
</feature>
<dbReference type="Gene3D" id="3.30.450.20">
    <property type="entry name" value="PAS domain"/>
    <property type="match status" value="2"/>
</dbReference>
<dbReference type="SUPFAM" id="SSF55874">
    <property type="entry name" value="ATPase domain of HSP90 chaperone/DNA topoisomerase II/histidine kinase"/>
    <property type="match status" value="1"/>
</dbReference>
<dbReference type="InterPro" id="IPR005467">
    <property type="entry name" value="His_kinase_dom"/>
</dbReference>
<dbReference type="PROSITE" id="PS50112">
    <property type="entry name" value="PAS"/>
    <property type="match status" value="2"/>
</dbReference>
<evidence type="ECO:0000259" key="11">
    <source>
        <dbReference type="PROSITE" id="PS50112"/>
    </source>
</evidence>
<feature type="domain" description="PAC" evidence="12">
    <location>
        <begin position="457"/>
        <end position="509"/>
    </location>
</feature>
<dbReference type="SMART" id="SM00388">
    <property type="entry name" value="HisKA"/>
    <property type="match status" value="1"/>
</dbReference>
<dbReference type="Gene3D" id="1.10.287.130">
    <property type="match status" value="1"/>
</dbReference>
<evidence type="ECO:0000256" key="6">
    <source>
        <dbReference type="ARBA" id="ARBA00022777"/>
    </source>
</evidence>
<evidence type="ECO:0000256" key="3">
    <source>
        <dbReference type="ARBA" id="ARBA00022553"/>
    </source>
</evidence>
<reference evidence="14" key="1">
    <citation type="submission" date="2017-06" db="EMBL/GenBank/DDBJ databases">
        <authorList>
            <person name="Cremers G."/>
        </authorList>
    </citation>
    <scope>NUCLEOTIDE SEQUENCE [LARGE SCALE GENOMIC DNA]</scope>
</reference>
<name>A0A284VM19_9EURY</name>
<evidence type="ECO:0000256" key="1">
    <source>
        <dbReference type="ARBA" id="ARBA00000085"/>
    </source>
</evidence>
<evidence type="ECO:0000313" key="13">
    <source>
        <dbReference type="EMBL" id="SNQ60253.1"/>
    </source>
</evidence>
<evidence type="ECO:0000313" key="14">
    <source>
        <dbReference type="Proteomes" id="UP000218615"/>
    </source>
</evidence>
<dbReference type="Gene3D" id="3.30.565.10">
    <property type="entry name" value="Histidine kinase-like ATPase, C-terminal domain"/>
    <property type="match status" value="1"/>
</dbReference>
<dbReference type="PANTHER" id="PTHR43065">
    <property type="entry name" value="SENSOR HISTIDINE KINASE"/>
    <property type="match status" value="1"/>
</dbReference>
<protein>
    <recommendedName>
        <fullName evidence="2">histidine kinase</fullName>
        <ecNumber evidence="2">2.7.13.3</ecNumber>
    </recommendedName>
</protein>
<dbReference type="InterPro" id="IPR036890">
    <property type="entry name" value="HATPase_C_sf"/>
</dbReference>
<dbReference type="AlphaFoldDB" id="A0A284VM19"/>
<dbReference type="CDD" id="cd00082">
    <property type="entry name" value="HisKA"/>
    <property type="match status" value="1"/>
</dbReference>
<dbReference type="SUPFAM" id="SSF47384">
    <property type="entry name" value="Homodimeric domain of signal transducing histidine kinase"/>
    <property type="match status" value="1"/>
</dbReference>
<dbReference type="InterPro" id="IPR004358">
    <property type="entry name" value="Sig_transdc_His_kin-like_C"/>
</dbReference>
<keyword evidence="6 13" id="KW-0418">Kinase</keyword>
<dbReference type="CDD" id="cd00130">
    <property type="entry name" value="PAS"/>
    <property type="match status" value="2"/>
</dbReference>
<keyword evidence="4 13" id="KW-0808">Transferase</keyword>
<evidence type="ECO:0000256" key="4">
    <source>
        <dbReference type="ARBA" id="ARBA00022679"/>
    </source>
</evidence>
<dbReference type="InterPro" id="IPR000700">
    <property type="entry name" value="PAS-assoc_C"/>
</dbReference>
<dbReference type="NCBIfam" id="TIGR00229">
    <property type="entry name" value="sensory_box"/>
    <property type="match status" value="2"/>
</dbReference>
<dbReference type="InterPro" id="IPR035965">
    <property type="entry name" value="PAS-like_dom_sf"/>
</dbReference>
<evidence type="ECO:0000259" key="12">
    <source>
        <dbReference type="PROSITE" id="PS50113"/>
    </source>
</evidence>
<dbReference type="Proteomes" id="UP000218615">
    <property type="component" value="Unassembled WGS sequence"/>
</dbReference>
<comment type="catalytic activity">
    <reaction evidence="1">
        <text>ATP + protein L-histidine = ADP + protein N-phospho-L-histidine.</text>
        <dbReference type="EC" id="2.7.13.3"/>
    </reaction>
</comment>
<dbReference type="PRINTS" id="PR00344">
    <property type="entry name" value="BCTRLSENSOR"/>
</dbReference>
<keyword evidence="9" id="KW-1133">Transmembrane helix</keyword>
<dbReference type="GO" id="GO:0000155">
    <property type="term" value="F:phosphorelay sensor kinase activity"/>
    <property type="evidence" value="ECO:0007669"/>
    <property type="project" value="InterPro"/>
</dbReference>
<dbReference type="GO" id="GO:0005524">
    <property type="term" value="F:ATP binding"/>
    <property type="evidence" value="ECO:0007669"/>
    <property type="project" value="UniProtKB-KW"/>
</dbReference>
<keyword evidence="8" id="KW-0902">Two-component regulatory system</keyword>
<dbReference type="Pfam" id="PF02518">
    <property type="entry name" value="HATPase_c"/>
    <property type="match status" value="1"/>
</dbReference>
<feature type="domain" description="Histidine kinase" evidence="10">
    <location>
        <begin position="525"/>
        <end position="728"/>
    </location>
</feature>
<dbReference type="FunFam" id="3.30.565.10:FF:000006">
    <property type="entry name" value="Sensor histidine kinase WalK"/>
    <property type="match status" value="1"/>
</dbReference>
<keyword evidence="7" id="KW-0067">ATP-binding</keyword>
<evidence type="ECO:0000259" key="10">
    <source>
        <dbReference type="PROSITE" id="PS50109"/>
    </source>
</evidence>
<feature type="transmembrane region" description="Helical" evidence="9">
    <location>
        <begin position="42"/>
        <end position="66"/>
    </location>
</feature>
<feature type="transmembrane region" description="Helical" evidence="9">
    <location>
        <begin position="139"/>
        <end position="161"/>
    </location>
</feature>
<keyword evidence="14" id="KW-1185">Reference proteome</keyword>
<feature type="domain" description="PAS" evidence="11">
    <location>
        <begin position="386"/>
        <end position="433"/>
    </location>
</feature>
<dbReference type="PANTHER" id="PTHR43065:SF10">
    <property type="entry name" value="PEROXIDE STRESS-ACTIVATED HISTIDINE KINASE MAK3"/>
    <property type="match status" value="1"/>
</dbReference>
<dbReference type="SMART" id="SM00091">
    <property type="entry name" value="PAS"/>
    <property type="match status" value="2"/>
</dbReference>
<evidence type="ECO:0000256" key="8">
    <source>
        <dbReference type="ARBA" id="ARBA00023012"/>
    </source>
</evidence>
<keyword evidence="9" id="KW-0812">Transmembrane</keyword>
<feature type="domain" description="PAC" evidence="12">
    <location>
        <begin position="327"/>
        <end position="379"/>
    </location>
</feature>
<dbReference type="Pfam" id="PF13426">
    <property type="entry name" value="PAS_9"/>
    <property type="match status" value="2"/>
</dbReference>
<keyword evidence="5" id="KW-0547">Nucleotide-binding</keyword>
<evidence type="ECO:0000256" key="9">
    <source>
        <dbReference type="SAM" id="Phobius"/>
    </source>
</evidence>
<dbReference type="SUPFAM" id="SSF55785">
    <property type="entry name" value="PYP-like sensor domain (PAS domain)"/>
    <property type="match status" value="2"/>
</dbReference>
<dbReference type="PROSITE" id="PS50113">
    <property type="entry name" value="PAC"/>
    <property type="match status" value="2"/>
</dbReference>
<gene>
    <name evidence="13" type="ORF">MNV_1730001</name>
</gene>
<evidence type="ECO:0000256" key="5">
    <source>
        <dbReference type="ARBA" id="ARBA00022741"/>
    </source>
</evidence>
<keyword evidence="3" id="KW-0597">Phosphoprotein</keyword>
<proteinExistence type="predicted"/>
<evidence type="ECO:0000256" key="2">
    <source>
        <dbReference type="ARBA" id="ARBA00012438"/>
    </source>
</evidence>
<feature type="transmembrane region" description="Helical" evidence="9">
    <location>
        <begin position="72"/>
        <end position="94"/>
    </location>
</feature>
<dbReference type="SMART" id="SM00086">
    <property type="entry name" value="PAC"/>
    <property type="match status" value="2"/>
</dbReference>